<dbReference type="STRING" id="647171.MetfoDRAFT_0156"/>
<dbReference type="PANTHER" id="PTHR42864:SF2">
    <property type="entry name" value="LIGHT-INDEPENDENT PROTOCHLOROPHYLLIDE REDUCTASE IRON-SULFUR ATP-BINDING PROTEIN"/>
    <property type="match status" value="1"/>
</dbReference>
<dbReference type="Pfam" id="PF00142">
    <property type="entry name" value="Fer4_NifH"/>
    <property type="match status" value="1"/>
</dbReference>
<keyword evidence="3" id="KW-0479">Metal-binding</keyword>
<keyword evidence="7" id="KW-1185">Reference proteome</keyword>
<dbReference type="PRINTS" id="PR00091">
    <property type="entry name" value="NITROGNASEII"/>
</dbReference>
<evidence type="ECO:0000256" key="2">
    <source>
        <dbReference type="ARBA" id="ARBA00005504"/>
    </source>
</evidence>
<dbReference type="GO" id="GO:0046872">
    <property type="term" value="F:metal ion binding"/>
    <property type="evidence" value="ECO:0007669"/>
    <property type="project" value="UniProtKB-KW"/>
</dbReference>
<comment type="caution">
    <text evidence="6">The sequence shown here is derived from an EMBL/GenBank/DDBJ whole genome shotgun (WGS) entry which is preliminary data.</text>
</comment>
<dbReference type="Gene3D" id="3.40.50.300">
    <property type="entry name" value="P-loop containing nucleotide triphosphate hydrolases"/>
    <property type="match status" value="1"/>
</dbReference>
<accession>H1KWI3</accession>
<dbReference type="EMBL" id="AGJL01000002">
    <property type="protein sequence ID" value="EHP89560.1"/>
    <property type="molecule type" value="Genomic_DNA"/>
</dbReference>
<dbReference type="GO" id="GO:0005524">
    <property type="term" value="F:ATP binding"/>
    <property type="evidence" value="ECO:0007669"/>
    <property type="project" value="UniProtKB-KW"/>
</dbReference>
<evidence type="ECO:0000256" key="4">
    <source>
        <dbReference type="ARBA" id="ARBA00022741"/>
    </source>
</evidence>
<evidence type="ECO:0000256" key="3">
    <source>
        <dbReference type="ARBA" id="ARBA00022723"/>
    </source>
</evidence>
<dbReference type="EC" id="1.18.6.1" evidence="6"/>
<sequence>MRKFCVYGKGGIGKSTTVSNIAAALAESKKRVLVVGCDPKADTTRNLVGRKIPTVLDVFRKKGAENMELEDIVFEGFRGVYCVESGRPEPGVSCAEEELLQQLIC</sequence>
<dbReference type="PANTHER" id="PTHR42864">
    <property type="entry name" value="LIGHT-INDEPENDENT PROTOCHLOROPHYLLIDE REDUCTASE IRON-SULFUR ATP-BINDING PROTEIN"/>
    <property type="match status" value="1"/>
</dbReference>
<dbReference type="AlphaFoldDB" id="H1KWI3"/>
<evidence type="ECO:0000256" key="5">
    <source>
        <dbReference type="ARBA" id="ARBA00022840"/>
    </source>
</evidence>
<proteinExistence type="inferred from homology"/>
<keyword evidence="4" id="KW-0547">Nucleotide-binding</keyword>
<dbReference type="SUPFAM" id="SSF52540">
    <property type="entry name" value="P-loop containing nucleoside triphosphate hydrolases"/>
    <property type="match status" value="1"/>
</dbReference>
<reference evidence="6 7" key="1">
    <citation type="submission" date="2011-09" db="EMBL/GenBank/DDBJ databases">
        <title>The draft genome of Methanotorris formicicus Mc-S-70.</title>
        <authorList>
            <consortium name="US DOE Joint Genome Institute (JGI-PGF)"/>
            <person name="Lucas S."/>
            <person name="Han J."/>
            <person name="Lapidus A."/>
            <person name="Cheng J.-F."/>
            <person name="Goodwin L."/>
            <person name="Pitluck S."/>
            <person name="Peters L."/>
            <person name="Land M.L."/>
            <person name="Hauser L."/>
            <person name="Sieprawska-Lupa M."/>
            <person name="Takai K."/>
            <person name="Miyazaki J."/>
            <person name="Whitman W."/>
            <person name="Woyke T.J."/>
        </authorList>
    </citation>
    <scope>NUCLEOTIDE SEQUENCE [LARGE SCALE GENOMIC DNA]</scope>
    <source>
        <strain evidence="6 7">Mc-S-70</strain>
    </source>
</reference>
<organism evidence="6 7">
    <name type="scientific">Methanotorris formicicus Mc-S-70</name>
    <dbReference type="NCBI Taxonomy" id="647171"/>
    <lineage>
        <taxon>Archaea</taxon>
        <taxon>Methanobacteriati</taxon>
        <taxon>Methanobacteriota</taxon>
        <taxon>Methanomada group</taxon>
        <taxon>Methanococci</taxon>
        <taxon>Methanococcales</taxon>
        <taxon>Methanocaldococcaceae</taxon>
        <taxon>Methanotorris</taxon>
    </lineage>
</organism>
<dbReference type="InterPro" id="IPR027417">
    <property type="entry name" value="P-loop_NTPase"/>
</dbReference>
<dbReference type="Proteomes" id="UP000003706">
    <property type="component" value="Unassembled WGS sequence"/>
</dbReference>
<dbReference type="GO" id="GO:0016163">
    <property type="term" value="F:nitrogenase activity"/>
    <property type="evidence" value="ECO:0007669"/>
    <property type="project" value="UniProtKB-EC"/>
</dbReference>
<gene>
    <name evidence="6" type="ORF">MetfoDRAFT_0156</name>
</gene>
<evidence type="ECO:0000313" key="7">
    <source>
        <dbReference type="Proteomes" id="UP000003706"/>
    </source>
</evidence>
<dbReference type="PROSITE" id="PS51026">
    <property type="entry name" value="NIFH_FRXC_3"/>
    <property type="match status" value="1"/>
</dbReference>
<dbReference type="PATRIC" id="fig|647171.4.peg.153"/>
<comment type="cofactor">
    <cofactor evidence="1">
        <name>[4Fe-4S] cluster</name>
        <dbReference type="ChEBI" id="CHEBI:49883"/>
    </cofactor>
</comment>
<keyword evidence="6" id="KW-0560">Oxidoreductase</keyword>
<evidence type="ECO:0000313" key="6">
    <source>
        <dbReference type="EMBL" id="EHP89560.1"/>
    </source>
</evidence>
<name>H1KWI3_9EURY</name>
<protein>
    <submittedName>
        <fullName evidence="6">Nitrogenase</fullName>
        <ecNumber evidence="6">1.18.6.1</ecNumber>
    </submittedName>
</protein>
<keyword evidence="5" id="KW-0067">ATP-binding</keyword>
<comment type="similarity">
    <text evidence="2">Belongs to the NifH/BchL/ChlL family.</text>
</comment>
<dbReference type="InterPro" id="IPR000392">
    <property type="entry name" value="NifH/frxC"/>
</dbReference>
<evidence type="ECO:0000256" key="1">
    <source>
        <dbReference type="ARBA" id="ARBA00001966"/>
    </source>
</evidence>